<dbReference type="AlphaFoldDB" id="A0A5K1K860"/>
<dbReference type="Pfam" id="PF13352">
    <property type="entry name" value="DUF4100"/>
    <property type="match status" value="2"/>
</dbReference>
<accession>A0A5K1K860</accession>
<feature type="compositionally biased region" description="Low complexity" evidence="1">
    <location>
        <begin position="448"/>
        <end position="460"/>
    </location>
</feature>
<proteinExistence type="predicted"/>
<evidence type="ECO:0000259" key="2">
    <source>
        <dbReference type="Pfam" id="PF13352"/>
    </source>
</evidence>
<gene>
    <name evidence="3" type="primary">I1S2F2</name>
</gene>
<feature type="region of interest" description="Disordered" evidence="1">
    <location>
        <begin position="376"/>
        <end position="535"/>
    </location>
</feature>
<feature type="compositionally biased region" description="Polar residues" evidence="1">
    <location>
        <begin position="213"/>
        <end position="226"/>
    </location>
</feature>
<dbReference type="EMBL" id="LR730223">
    <property type="protein sequence ID" value="VWP02452.1"/>
    <property type="molecule type" value="Genomic_DNA"/>
</dbReference>
<feature type="compositionally biased region" description="Low complexity" evidence="1">
    <location>
        <begin position="408"/>
        <end position="421"/>
    </location>
</feature>
<feature type="compositionally biased region" description="Pro residues" evidence="1">
    <location>
        <begin position="259"/>
        <end position="268"/>
    </location>
</feature>
<dbReference type="CDD" id="cd00303">
    <property type="entry name" value="retropepsin_like"/>
    <property type="match status" value="1"/>
</dbReference>
<name>A0A5K1K860_9APHY</name>
<dbReference type="InterPro" id="IPR021109">
    <property type="entry name" value="Peptidase_aspartic_dom_sf"/>
</dbReference>
<sequence length="841" mass="91355">MATSYSMPIPNTSEAPKFDGHYVSDFLEDIDMHLKCVNIKDEDIKVNWILRYCTPAVRNRIRFLPEIDRDTTGRTWDKAKAALIELYGDIDKPKPLPLAEFLKRVQELADKPAYTTKAQVNAFYTEYTSLAQPLLKSGMISDSDFKFHFIQAIPSTMKPAIRVLIPKTNLSRANAPEAKDVLVHLRSLADKDDPTYESWRYDEGKAEEILLAESQTSPSQPVSSGTPAAKSPSADDRMDELIKQMENLTLMFAQGQRPAAPPVNPAPGQPQQQRPSRCAMCGQAPPTHVLGFRSCPELSNLVNEGRIRLDPISNRYVMAADGSELPRAPYNYAGGMAAYIRFLTPTPPATRVAGAAPAAVIFPDGSTFATLTSSHIAGSDPKLRSGKEYDASGRYDPKRRPDDKPSARQRAQPQPQPSSSSNPLRVPPVNSSGPSAPQAPVKPPAPSTGPAGPSTPMQTPAAPPAPTVPAAPPQLSSAAPPVPPINREEGWKQSLPKNKGKERESDPDVIMKDTAPKPRDKDKSPPSSGYRNMSELEGSVDVQGVYDTIMAQTSISLPLRDLFGISPGLLDRIHEATRRKRVPKEARTQAAEVSFVDSDGVPIVIAVPAAASPLRGATLVGTDNDDDHDQQIADAFFAGQGSPSVRDRFLAMSVGVLSGMINGNPFNLMINSGSELNLGDNSVPDSARLPLDYLGSSWSLRGIHGGPEQLLRYLSNAPILIGDHEFPDHLFISPNESIGETFSIILGQPFLTHYSARLDYSPSGRAMLYLWTRLNKERGARPTIGIAITSLNDPRNREIPSRTASYVSPYIEEISDDDLTAQVFPVRALAASEPASTLFAL</sequence>
<feature type="region of interest" description="Disordered" evidence="1">
    <location>
        <begin position="213"/>
        <end position="236"/>
    </location>
</feature>
<feature type="domain" description="DUF4100" evidence="2">
    <location>
        <begin position="446"/>
        <end position="581"/>
    </location>
</feature>
<feature type="compositionally biased region" description="Basic and acidic residues" evidence="1">
    <location>
        <begin position="381"/>
        <end position="406"/>
    </location>
</feature>
<feature type="region of interest" description="Disordered" evidence="1">
    <location>
        <begin position="256"/>
        <end position="278"/>
    </location>
</feature>
<evidence type="ECO:0000256" key="1">
    <source>
        <dbReference type="SAM" id="MobiDB-lite"/>
    </source>
</evidence>
<dbReference type="SUPFAM" id="SSF50630">
    <property type="entry name" value="Acid proteases"/>
    <property type="match status" value="1"/>
</dbReference>
<protein>
    <submittedName>
        <fullName evidence="3">Structural maintenance of chromosomes protein</fullName>
    </submittedName>
</protein>
<dbReference type="Gene3D" id="2.40.70.10">
    <property type="entry name" value="Acid Proteases"/>
    <property type="match status" value="1"/>
</dbReference>
<evidence type="ECO:0000313" key="3">
    <source>
        <dbReference type="EMBL" id="VWP02452.1"/>
    </source>
</evidence>
<feature type="compositionally biased region" description="Basic and acidic residues" evidence="1">
    <location>
        <begin position="499"/>
        <end position="524"/>
    </location>
</feature>
<dbReference type="InterPro" id="IPR025165">
    <property type="entry name" value="DUF4100"/>
</dbReference>
<feature type="domain" description="DUF4100" evidence="2">
    <location>
        <begin position="314"/>
        <end position="445"/>
    </location>
</feature>
<feature type="compositionally biased region" description="Pro residues" evidence="1">
    <location>
        <begin position="461"/>
        <end position="472"/>
    </location>
</feature>
<reference evidence="3" key="1">
    <citation type="submission" date="2019-10" db="EMBL/GenBank/DDBJ databases">
        <authorList>
            <person name="Nor Muhammad N."/>
        </authorList>
    </citation>
    <scope>NUCLEOTIDE SEQUENCE</scope>
</reference>
<organism evidence="3">
    <name type="scientific">Ganoderma boninense</name>
    <dbReference type="NCBI Taxonomy" id="34458"/>
    <lineage>
        <taxon>Eukaryota</taxon>
        <taxon>Fungi</taxon>
        <taxon>Dikarya</taxon>
        <taxon>Basidiomycota</taxon>
        <taxon>Agaricomycotina</taxon>
        <taxon>Agaricomycetes</taxon>
        <taxon>Polyporales</taxon>
        <taxon>Polyporaceae</taxon>
        <taxon>Ganoderma</taxon>
    </lineage>
</organism>